<protein>
    <submittedName>
        <fullName evidence="1">Uncharacterized protein</fullName>
    </submittedName>
</protein>
<dbReference type="STRING" id="555088.DealDRAFT_1141"/>
<keyword evidence="2" id="KW-1185">Reference proteome</keyword>
<dbReference type="RefSeq" id="WP_008515687.1">
    <property type="nucleotide sequence ID" value="NZ_ACJM01000005.1"/>
</dbReference>
<dbReference type="eggNOG" id="COG1920">
    <property type="taxonomic scope" value="Bacteria"/>
</dbReference>
<evidence type="ECO:0000313" key="2">
    <source>
        <dbReference type="Proteomes" id="UP000006443"/>
    </source>
</evidence>
<gene>
    <name evidence="1" type="ORF">DealDRAFT_1141</name>
</gene>
<evidence type="ECO:0000313" key="1">
    <source>
        <dbReference type="EMBL" id="EEG77842.1"/>
    </source>
</evidence>
<proteinExistence type="predicted"/>
<organism evidence="1 2">
    <name type="scientific">Dethiobacter alkaliphilus AHT 1</name>
    <dbReference type="NCBI Taxonomy" id="555088"/>
    <lineage>
        <taxon>Bacteria</taxon>
        <taxon>Bacillati</taxon>
        <taxon>Bacillota</taxon>
        <taxon>Dethiobacteria</taxon>
        <taxon>Dethiobacterales</taxon>
        <taxon>Dethiobacteraceae</taxon>
        <taxon>Dethiobacter</taxon>
    </lineage>
</organism>
<dbReference type="OrthoDB" id="2380320at2"/>
<sequence length="366" mass="40866">MIDVVIFEGNEAHSAVEEMLICARRAALQDNLAKLLSLPEVGRVFLSTNQPEIAALAGSEVHIEMNEAAPADFHFGRELLRLVQKHQMQAVICLGGAALPLVQREELAEACRRVLEKQGRYVTNNVQSADMVAFNPAEVLSRHELPATDNALVLLLRYDARFEQNLMPTTLGTQFDIDTPSDLLVLADSPFGGPHLRKALDELQLDTTAVRRLKDVLKSNYPDVAMIGRIGAPAIARINHNFKVRLRIFSEERGMKALGRLDRNEVVSLLGFWLEEIGPDRFFSYLEQTVDAALIDTRVLFAHMKQPLSDADRFYSDLGDYEKVQNPFVREFTRAATQSKIPVLLGGHSLVTGCIWAFVEEIGCMI</sequence>
<dbReference type="EMBL" id="ACJM01000005">
    <property type="protein sequence ID" value="EEG77842.1"/>
    <property type="molecule type" value="Genomic_DNA"/>
</dbReference>
<accession>C0GF82</accession>
<dbReference type="AlphaFoldDB" id="C0GF82"/>
<comment type="caution">
    <text evidence="1">The sequence shown here is derived from an EMBL/GenBank/DDBJ whole genome shotgun (WGS) entry which is preliminary data.</text>
</comment>
<dbReference type="Proteomes" id="UP000006443">
    <property type="component" value="Unassembled WGS sequence"/>
</dbReference>
<name>C0GF82_DETAL</name>
<reference evidence="1 2" key="1">
    <citation type="submission" date="2009-02" db="EMBL/GenBank/DDBJ databases">
        <title>Sequencing of the draft genome and assembly of Dethiobacter alkaliphilus AHT 1.</title>
        <authorList>
            <consortium name="US DOE Joint Genome Institute (JGI-PGF)"/>
            <person name="Lucas S."/>
            <person name="Copeland A."/>
            <person name="Lapidus A."/>
            <person name="Glavina del Rio T."/>
            <person name="Dalin E."/>
            <person name="Tice H."/>
            <person name="Bruce D."/>
            <person name="Goodwin L."/>
            <person name="Pitluck S."/>
            <person name="Larimer F."/>
            <person name="Land M.L."/>
            <person name="Hauser L."/>
            <person name="Muyzer G."/>
        </authorList>
    </citation>
    <scope>NUCLEOTIDE SEQUENCE [LARGE SCALE GENOMIC DNA]</scope>
    <source>
        <strain evidence="1 2">AHT 1</strain>
    </source>
</reference>